<protein>
    <recommendedName>
        <fullName evidence="6">ATP-grasp domain-containing protein</fullName>
    </recommendedName>
</protein>
<reference evidence="4 5" key="1">
    <citation type="submission" date="2024-10" db="EMBL/GenBank/DDBJ databases">
        <title>The Natural Products Discovery Center: Release of the First 8490 Sequenced Strains for Exploring Actinobacteria Biosynthetic Diversity.</title>
        <authorList>
            <person name="Kalkreuter E."/>
            <person name="Kautsar S.A."/>
            <person name="Yang D."/>
            <person name="Bader C.D."/>
            <person name="Teijaro C.N."/>
            <person name="Fluegel L."/>
            <person name="Davis C.M."/>
            <person name="Simpson J.R."/>
            <person name="Lauterbach L."/>
            <person name="Steele A.D."/>
            <person name="Gui C."/>
            <person name="Meng S."/>
            <person name="Li G."/>
            <person name="Viehrig K."/>
            <person name="Ye F."/>
            <person name="Su P."/>
            <person name="Kiefer A.F."/>
            <person name="Nichols A."/>
            <person name="Cepeda A.J."/>
            <person name="Yan W."/>
            <person name="Fan B."/>
            <person name="Jiang Y."/>
            <person name="Adhikari A."/>
            <person name="Zheng C.-J."/>
            <person name="Schuster L."/>
            <person name="Cowan T.M."/>
            <person name="Smanski M.J."/>
            <person name="Chevrette M.G."/>
            <person name="De Carvalho L.P.S."/>
            <person name="Shen B."/>
        </authorList>
    </citation>
    <scope>NUCLEOTIDE SEQUENCE [LARGE SCALE GENOMIC DNA]</scope>
    <source>
        <strain evidence="4 5">NPDC053346</strain>
    </source>
</reference>
<evidence type="ECO:0000313" key="5">
    <source>
        <dbReference type="Proteomes" id="UP001614391"/>
    </source>
</evidence>
<dbReference type="EMBL" id="JBITYT010000010">
    <property type="protein sequence ID" value="MFI9122199.1"/>
    <property type="molecule type" value="Genomic_DNA"/>
</dbReference>
<keyword evidence="3" id="KW-0067">ATP-binding</keyword>
<keyword evidence="1" id="KW-0436">Ligase</keyword>
<evidence type="ECO:0000256" key="2">
    <source>
        <dbReference type="ARBA" id="ARBA00022741"/>
    </source>
</evidence>
<gene>
    <name evidence="4" type="ORF">ACIGW0_22785</name>
</gene>
<accession>A0ABW8CX86</accession>
<dbReference type="SUPFAM" id="SSF56059">
    <property type="entry name" value="Glutathione synthetase ATP-binding domain-like"/>
    <property type="match status" value="1"/>
</dbReference>
<comment type="caution">
    <text evidence="4">The sequence shown here is derived from an EMBL/GenBank/DDBJ whole genome shotgun (WGS) entry which is preliminary data.</text>
</comment>
<keyword evidence="5" id="KW-1185">Reference proteome</keyword>
<dbReference type="InterPro" id="IPR052032">
    <property type="entry name" value="ATP-dep_AA_Ligase"/>
</dbReference>
<dbReference type="Gene3D" id="3.30.470.20">
    <property type="entry name" value="ATP-grasp fold, B domain"/>
    <property type="match status" value="1"/>
</dbReference>
<evidence type="ECO:0000256" key="3">
    <source>
        <dbReference type="ARBA" id="ARBA00022840"/>
    </source>
</evidence>
<organism evidence="4 5">
    <name type="scientific">Streptomyces bikiniensis</name>
    <dbReference type="NCBI Taxonomy" id="1896"/>
    <lineage>
        <taxon>Bacteria</taxon>
        <taxon>Bacillati</taxon>
        <taxon>Actinomycetota</taxon>
        <taxon>Actinomycetes</taxon>
        <taxon>Kitasatosporales</taxon>
        <taxon>Streptomycetaceae</taxon>
        <taxon>Streptomyces</taxon>
    </lineage>
</organism>
<sequence length="418" mass="43967">MSCAPDALSAHRPAPGTVAVVAPHGDDGHLREYSRLGWNCVAVTLPDHEHPAHRDRAADVPGYPATVVHTATRRTVKELADRGVDLVVAGSGPGVEPADRLSHALGLPGNDPGTTFVRTNRAIQAAALGDAGMASAPSMYSTDVVDALRWTGMVRLPSYVVAAADSSVTARPAVCSTPDEVATAWRRARRAAEHQTGSGEVVVQQRVPGPQYLVQTISGPAPGGHLVSAIWAEIRTDAQVHDRSELLDRRGPLFHALSRYALRALPVLGIAHGAARLRVGWCDRRGPVLLSARAFAQPSPADDYSPSVSHIAAAARAATTDGPDDARASGAQAVMRVSLAAPADGCALDADLLRTLSTLPTLAHVVRCARPGSPLRKTLNRASSPGGLVLTGTARAVEEDYRLIRSVERAGLHEGRRR</sequence>
<proteinExistence type="predicted"/>
<dbReference type="PANTHER" id="PTHR43585">
    <property type="entry name" value="FUMIPYRROLE BIOSYNTHESIS PROTEIN C"/>
    <property type="match status" value="1"/>
</dbReference>
<keyword evidence="2" id="KW-0547">Nucleotide-binding</keyword>
<evidence type="ECO:0000256" key="1">
    <source>
        <dbReference type="ARBA" id="ARBA00022598"/>
    </source>
</evidence>
<dbReference type="PANTHER" id="PTHR43585:SF2">
    <property type="entry name" value="ATP-GRASP ENZYME FSQD"/>
    <property type="match status" value="1"/>
</dbReference>
<name>A0ABW8CX86_STRBI</name>
<dbReference type="Proteomes" id="UP001614391">
    <property type="component" value="Unassembled WGS sequence"/>
</dbReference>
<evidence type="ECO:0008006" key="6">
    <source>
        <dbReference type="Google" id="ProtNLM"/>
    </source>
</evidence>
<evidence type="ECO:0000313" key="4">
    <source>
        <dbReference type="EMBL" id="MFI9122199.1"/>
    </source>
</evidence>
<dbReference type="RefSeq" id="WP_399617693.1">
    <property type="nucleotide sequence ID" value="NZ_JBITYT010000010.1"/>
</dbReference>